<dbReference type="Pfam" id="PF00107">
    <property type="entry name" value="ADH_zinc_N"/>
    <property type="match status" value="1"/>
</dbReference>
<dbReference type="Gene3D" id="3.40.50.720">
    <property type="entry name" value="NAD(P)-binding Rossmann-like Domain"/>
    <property type="match status" value="1"/>
</dbReference>
<feature type="domain" description="Enoyl reductase (ER)" evidence="1">
    <location>
        <begin position="19"/>
        <end position="328"/>
    </location>
</feature>
<dbReference type="InterPro" id="IPR013149">
    <property type="entry name" value="ADH-like_C"/>
</dbReference>
<protein>
    <submittedName>
        <fullName evidence="2">Putative quinone oxidoreductase, YhdH/YhfP family</fullName>
    </submittedName>
</protein>
<dbReference type="InterPro" id="IPR013154">
    <property type="entry name" value="ADH-like_N"/>
</dbReference>
<dbReference type="InterPro" id="IPR051397">
    <property type="entry name" value="Zn-ADH-like_protein"/>
</dbReference>
<dbReference type="GO" id="GO:0043957">
    <property type="term" value="F:acryloyl-CoA reductase (NADPH) activity"/>
    <property type="evidence" value="ECO:0007669"/>
    <property type="project" value="TreeGrafter"/>
</dbReference>
<gene>
    <name evidence="2" type="ORF">SAMN04488054_11722</name>
</gene>
<dbReference type="InterPro" id="IPR014188">
    <property type="entry name" value="Acrylyl-CoA_reductase_AcuI"/>
</dbReference>
<proteinExistence type="predicted"/>
<sequence>MSQFEALIVDKAEDNTVTRDIQTLSFDDLPEGEVLVKVRYSSVNFKDGMAAMTDGNIVSDYPMVPGIDLSGVVEESRDDRFSKGDPVIVTSYELGVSHYGGFAEYARVPVDWVVPLPEQMTLEEAMIYGTAGFTAGLSVMRLQEEGVKPEDGTVLVTGATGGVGSMAVAMLSNLGYRVAASTGKSSEHDFLKSLGASEILSRDDVQPESIRPIDKQRWAGAVDPVGGETLSYVLSTLAYDGVVAVSGLTAGTKVPTTVFPFILRGVTLTGIDSVNCPMPRRLDVWERLASDLKVGEELKQIADHVSLHELPATLDQILAGRVQGRKVVTFA</sequence>
<dbReference type="InterPro" id="IPR020843">
    <property type="entry name" value="ER"/>
</dbReference>
<name>A0A1I4NDZ8_9BACI</name>
<dbReference type="InterPro" id="IPR011032">
    <property type="entry name" value="GroES-like_sf"/>
</dbReference>
<dbReference type="SUPFAM" id="SSF50129">
    <property type="entry name" value="GroES-like"/>
    <property type="match status" value="1"/>
</dbReference>
<dbReference type="OrthoDB" id="9782155at2"/>
<dbReference type="SMART" id="SM00829">
    <property type="entry name" value="PKS_ER"/>
    <property type="match status" value="1"/>
</dbReference>
<dbReference type="InterPro" id="IPR036291">
    <property type="entry name" value="NAD(P)-bd_dom_sf"/>
</dbReference>
<organism evidence="2 3">
    <name type="scientific">Salibacterium qingdaonense</name>
    <dbReference type="NCBI Taxonomy" id="266892"/>
    <lineage>
        <taxon>Bacteria</taxon>
        <taxon>Bacillati</taxon>
        <taxon>Bacillota</taxon>
        <taxon>Bacilli</taxon>
        <taxon>Bacillales</taxon>
        <taxon>Bacillaceae</taxon>
    </lineage>
</organism>
<accession>A0A1I4NDZ8</accession>
<dbReference type="PANTHER" id="PTHR43677">
    <property type="entry name" value="SHORT-CHAIN DEHYDROGENASE/REDUCTASE"/>
    <property type="match status" value="1"/>
</dbReference>
<dbReference type="STRING" id="266892.SAMN04488054_11722"/>
<dbReference type="AlphaFoldDB" id="A0A1I4NDZ8"/>
<dbReference type="RefSeq" id="WP_090927382.1">
    <property type="nucleotide sequence ID" value="NZ_FOTY01000017.1"/>
</dbReference>
<dbReference type="NCBIfam" id="TIGR02823">
    <property type="entry name" value="oxido_YhdH"/>
    <property type="match status" value="1"/>
</dbReference>
<dbReference type="Gene3D" id="3.90.180.10">
    <property type="entry name" value="Medium-chain alcohol dehydrogenases, catalytic domain"/>
    <property type="match status" value="1"/>
</dbReference>
<dbReference type="Pfam" id="PF08240">
    <property type="entry name" value="ADH_N"/>
    <property type="match status" value="1"/>
</dbReference>
<keyword evidence="3" id="KW-1185">Reference proteome</keyword>
<evidence type="ECO:0000313" key="3">
    <source>
        <dbReference type="Proteomes" id="UP000199668"/>
    </source>
</evidence>
<reference evidence="2 3" key="1">
    <citation type="submission" date="2016-10" db="EMBL/GenBank/DDBJ databases">
        <authorList>
            <person name="de Groot N.N."/>
        </authorList>
    </citation>
    <scope>NUCLEOTIDE SEQUENCE [LARGE SCALE GENOMIC DNA]</scope>
    <source>
        <strain evidence="2 3">CGMCC 1.6134</strain>
    </source>
</reference>
<dbReference type="EMBL" id="FOTY01000017">
    <property type="protein sequence ID" value="SFM13731.1"/>
    <property type="molecule type" value="Genomic_DNA"/>
</dbReference>
<evidence type="ECO:0000259" key="1">
    <source>
        <dbReference type="SMART" id="SM00829"/>
    </source>
</evidence>
<dbReference type="PANTHER" id="PTHR43677:SF1">
    <property type="entry name" value="ACRYLYL-COA REDUCTASE ACUI-RELATED"/>
    <property type="match status" value="1"/>
</dbReference>
<dbReference type="SUPFAM" id="SSF51735">
    <property type="entry name" value="NAD(P)-binding Rossmann-fold domains"/>
    <property type="match status" value="1"/>
</dbReference>
<dbReference type="Proteomes" id="UP000199668">
    <property type="component" value="Unassembled WGS sequence"/>
</dbReference>
<evidence type="ECO:0000313" key="2">
    <source>
        <dbReference type="EMBL" id="SFM13731.1"/>
    </source>
</evidence>